<dbReference type="GO" id="GO:0009360">
    <property type="term" value="C:DNA polymerase III complex"/>
    <property type="evidence" value="ECO:0007669"/>
    <property type="project" value="InterPro"/>
</dbReference>
<feature type="domain" description="DNA polymerase III beta sliding clamp N-terminal" evidence="10">
    <location>
        <begin position="1"/>
        <end position="117"/>
    </location>
</feature>
<comment type="function">
    <text evidence="9">Confers DNA tethering and processivity to DNA polymerases and other proteins. Acts as a clamp, forming a ring around DNA (a reaction catalyzed by the clamp-loading complex) which diffuses in an ATP-independent manner freely and bidirectionally along dsDNA. Initially characterized for its ability to contact the catalytic subunit of DNA polymerase III (Pol III), a complex, multichain enzyme responsible for most of the replicative synthesis in bacteria; Pol III exhibits 3'-5' exonuclease proofreading activity. The beta chain is required for initiation of replication as well as for processivity of DNA replication.</text>
</comment>
<dbReference type="Pfam" id="PF00712">
    <property type="entry name" value="DNA_pol3_beta"/>
    <property type="match status" value="1"/>
</dbReference>
<dbReference type="PANTHER" id="PTHR30478:SF0">
    <property type="entry name" value="BETA SLIDING CLAMP"/>
    <property type="match status" value="1"/>
</dbReference>
<feature type="domain" description="DNA polymerase III beta sliding clamp C-terminal" evidence="12">
    <location>
        <begin position="253"/>
        <end position="375"/>
    </location>
</feature>
<gene>
    <name evidence="13" type="primary">dnaN</name>
    <name evidence="13" type="ORF">KC685_04000</name>
</gene>
<reference evidence="13" key="1">
    <citation type="submission" date="2020-04" db="EMBL/GenBank/DDBJ databases">
        <authorList>
            <person name="Zhang T."/>
        </authorList>
    </citation>
    <scope>NUCLEOTIDE SEQUENCE</scope>
    <source>
        <strain evidence="13">HKST-UBA17</strain>
    </source>
</reference>
<dbReference type="PANTHER" id="PTHR30478">
    <property type="entry name" value="DNA POLYMERASE III SUBUNIT BETA"/>
    <property type="match status" value="1"/>
</dbReference>
<dbReference type="GO" id="GO:0003677">
    <property type="term" value="F:DNA binding"/>
    <property type="evidence" value="ECO:0007669"/>
    <property type="project" value="UniProtKB-UniRule"/>
</dbReference>
<dbReference type="Proteomes" id="UP000741282">
    <property type="component" value="Unassembled WGS sequence"/>
</dbReference>
<evidence type="ECO:0000313" key="13">
    <source>
        <dbReference type="EMBL" id="MCA9377055.1"/>
    </source>
</evidence>
<dbReference type="GO" id="GO:0006271">
    <property type="term" value="P:DNA strand elongation involved in DNA replication"/>
    <property type="evidence" value="ECO:0007669"/>
    <property type="project" value="TreeGrafter"/>
</dbReference>
<evidence type="ECO:0000256" key="4">
    <source>
        <dbReference type="ARBA" id="ARBA00022679"/>
    </source>
</evidence>
<dbReference type="NCBIfam" id="TIGR00663">
    <property type="entry name" value="dnan"/>
    <property type="match status" value="1"/>
</dbReference>
<dbReference type="Pfam" id="PF02767">
    <property type="entry name" value="DNA_pol3_beta_2"/>
    <property type="match status" value="1"/>
</dbReference>
<keyword evidence="8" id="KW-0238">DNA-binding</keyword>
<evidence type="ECO:0000259" key="11">
    <source>
        <dbReference type="Pfam" id="PF02767"/>
    </source>
</evidence>
<dbReference type="SMART" id="SM00480">
    <property type="entry name" value="POL3Bc"/>
    <property type="match status" value="1"/>
</dbReference>
<dbReference type="Pfam" id="PF02768">
    <property type="entry name" value="DNA_pol3_beta_3"/>
    <property type="match status" value="1"/>
</dbReference>
<evidence type="ECO:0000256" key="9">
    <source>
        <dbReference type="PIRNR" id="PIRNR000804"/>
    </source>
</evidence>
<dbReference type="Gene3D" id="3.70.10.10">
    <property type="match status" value="1"/>
</dbReference>
<dbReference type="CDD" id="cd00140">
    <property type="entry name" value="beta_clamp"/>
    <property type="match status" value="1"/>
</dbReference>
<comment type="similarity">
    <text evidence="2 9">Belongs to the beta sliding clamp family.</text>
</comment>
<protein>
    <recommendedName>
        <fullName evidence="9">Beta sliding clamp</fullName>
    </recommendedName>
</protein>
<evidence type="ECO:0000256" key="8">
    <source>
        <dbReference type="ARBA" id="ARBA00023125"/>
    </source>
</evidence>
<feature type="domain" description="DNA polymerase III beta sliding clamp central" evidence="11">
    <location>
        <begin position="131"/>
        <end position="249"/>
    </location>
</feature>
<evidence type="ECO:0000256" key="7">
    <source>
        <dbReference type="ARBA" id="ARBA00022932"/>
    </source>
</evidence>
<keyword evidence="5 9" id="KW-0548">Nucleotidyltransferase</keyword>
<dbReference type="GO" id="GO:0008408">
    <property type="term" value="F:3'-5' exonuclease activity"/>
    <property type="evidence" value="ECO:0007669"/>
    <property type="project" value="InterPro"/>
</dbReference>
<dbReference type="SUPFAM" id="SSF55979">
    <property type="entry name" value="DNA clamp"/>
    <property type="match status" value="3"/>
</dbReference>
<comment type="caution">
    <text evidence="13">The sequence shown here is derived from an EMBL/GenBank/DDBJ whole genome shotgun (WGS) entry which is preliminary data.</text>
</comment>
<evidence type="ECO:0000256" key="5">
    <source>
        <dbReference type="ARBA" id="ARBA00022695"/>
    </source>
</evidence>
<comment type="subcellular location">
    <subcellularLocation>
        <location evidence="1 9">Cytoplasm</location>
    </subcellularLocation>
</comment>
<proteinExistence type="inferred from homology"/>
<dbReference type="InterPro" id="IPR022635">
    <property type="entry name" value="DNA_polIII_beta_C"/>
</dbReference>
<name>A0A955I1Q9_9BACT</name>
<dbReference type="InterPro" id="IPR022637">
    <property type="entry name" value="DNA_polIII_beta_cen"/>
</dbReference>
<keyword evidence="3 9" id="KW-0963">Cytoplasm</keyword>
<evidence type="ECO:0000256" key="6">
    <source>
        <dbReference type="ARBA" id="ARBA00022705"/>
    </source>
</evidence>
<sequence length="376" mass="41566">MQFSCNQDTFSKYLNTISRVVNSKPGLPILNNALFETKNGRLNMTATDLEISLNTWIGAEVRSEGKLTVPAKQLAEFVNSVPNEKIDVTLNENVLDVSTVNNSAQFNTIPADDYPSVASISDQEPLLKLTMDDVLTTVNRVAFSASTDDIRPVMTGIKLEIKEDTVAFIGADGLRLSRQIVKLFEKASQDLELLIPAKAFQELAHIVSEFANDNSNNTVSLYLIEDRNQVVFRYNDIDLISRLIDGQYPAYQQAIPTGYQTKSEINRAEFQNALKVVNIIARGVLGNKLYVEMDPKENVIRMSASQADLGSNESSFPVKIEGEPMRMAFSSKLLADMLGHIGGDDIIFESSSPTSAGVFKVKGDDSFLHLVMPMRL</sequence>
<dbReference type="AlphaFoldDB" id="A0A955I1Q9"/>
<evidence type="ECO:0000256" key="1">
    <source>
        <dbReference type="ARBA" id="ARBA00004496"/>
    </source>
</evidence>
<dbReference type="EMBL" id="JAGQLN010000015">
    <property type="protein sequence ID" value="MCA9377055.1"/>
    <property type="molecule type" value="Genomic_DNA"/>
</dbReference>
<organism evidence="13 14">
    <name type="scientific">Candidatus Dojkabacteria bacterium</name>
    <dbReference type="NCBI Taxonomy" id="2099670"/>
    <lineage>
        <taxon>Bacteria</taxon>
        <taxon>Candidatus Dojkabacteria</taxon>
    </lineage>
</organism>
<reference evidence="13" key="2">
    <citation type="journal article" date="2021" name="Microbiome">
        <title>Successional dynamics and alternative stable states in a saline activated sludge microbial community over 9 years.</title>
        <authorList>
            <person name="Wang Y."/>
            <person name="Ye J."/>
            <person name="Ju F."/>
            <person name="Liu L."/>
            <person name="Boyd J.A."/>
            <person name="Deng Y."/>
            <person name="Parks D.H."/>
            <person name="Jiang X."/>
            <person name="Yin X."/>
            <person name="Woodcroft B.J."/>
            <person name="Tyson G.W."/>
            <person name="Hugenholtz P."/>
            <person name="Polz M.F."/>
            <person name="Zhang T."/>
        </authorList>
    </citation>
    <scope>NUCLEOTIDE SEQUENCE</scope>
    <source>
        <strain evidence="13">HKST-UBA17</strain>
    </source>
</reference>
<dbReference type="InterPro" id="IPR022634">
    <property type="entry name" value="DNA_polIII_beta_N"/>
</dbReference>
<dbReference type="InterPro" id="IPR046938">
    <property type="entry name" value="DNA_clamp_sf"/>
</dbReference>
<dbReference type="InterPro" id="IPR001001">
    <property type="entry name" value="DNA_polIII_beta"/>
</dbReference>
<keyword evidence="6 9" id="KW-0235">DNA replication</keyword>
<evidence type="ECO:0000313" key="14">
    <source>
        <dbReference type="Proteomes" id="UP000741282"/>
    </source>
</evidence>
<keyword evidence="4 9" id="KW-0808">Transferase</keyword>
<evidence type="ECO:0000256" key="2">
    <source>
        <dbReference type="ARBA" id="ARBA00010752"/>
    </source>
</evidence>
<keyword evidence="7 9" id="KW-0239">DNA-directed DNA polymerase</keyword>
<evidence type="ECO:0000259" key="12">
    <source>
        <dbReference type="Pfam" id="PF02768"/>
    </source>
</evidence>
<dbReference type="GO" id="GO:0005737">
    <property type="term" value="C:cytoplasm"/>
    <property type="evidence" value="ECO:0007669"/>
    <property type="project" value="UniProtKB-SubCell"/>
</dbReference>
<dbReference type="GO" id="GO:0003887">
    <property type="term" value="F:DNA-directed DNA polymerase activity"/>
    <property type="evidence" value="ECO:0007669"/>
    <property type="project" value="UniProtKB-UniRule"/>
</dbReference>
<evidence type="ECO:0000256" key="3">
    <source>
        <dbReference type="ARBA" id="ARBA00022490"/>
    </source>
</evidence>
<comment type="subunit">
    <text evidence="9">Forms a ring-shaped head-to-tail homodimer around DNA.</text>
</comment>
<dbReference type="PIRSF" id="PIRSF000804">
    <property type="entry name" value="DNA_pol_III_b"/>
    <property type="match status" value="1"/>
</dbReference>
<accession>A0A955I1Q9</accession>
<evidence type="ECO:0000259" key="10">
    <source>
        <dbReference type="Pfam" id="PF00712"/>
    </source>
</evidence>
<dbReference type="Gene3D" id="3.10.150.10">
    <property type="entry name" value="DNA Polymerase III, subunit A, domain 2"/>
    <property type="match status" value="1"/>
</dbReference>